<comment type="caution">
    <text evidence="2">The sequence shown here is derived from an EMBL/GenBank/DDBJ whole genome shotgun (WGS) entry which is preliminary data.</text>
</comment>
<evidence type="ECO:0000313" key="2">
    <source>
        <dbReference type="EMBL" id="KAF2588465.1"/>
    </source>
</evidence>
<sequence>MHGLTSYRRSGRARSLRSDRAWFELGRYLVWVCFRWLMFDVNRIKTKLYLGNIRCDFFLTEHDLLRKDMLVFCGDLDVNFVVTVFDPNNMRSPRPSNGGREYPGLRRLPADNESGTRGVPSKRRHHDPVSGGRSVTQIPREQNSKVDALANLGSALETSSQMNIPLLVLQ</sequence>
<name>A0A8S9K242_BRACR</name>
<dbReference type="Proteomes" id="UP000266723">
    <property type="component" value="Unassembled WGS sequence"/>
</dbReference>
<dbReference type="OrthoDB" id="1938451at2759"/>
<dbReference type="AlphaFoldDB" id="A0A8S9K242"/>
<dbReference type="EMBL" id="QGKV02002055">
    <property type="protein sequence ID" value="KAF3492875.1"/>
    <property type="molecule type" value="Genomic_DNA"/>
</dbReference>
<reference evidence="2" key="1">
    <citation type="submission" date="2019-12" db="EMBL/GenBank/DDBJ databases">
        <title>Genome sequencing and annotation of Brassica cretica.</title>
        <authorList>
            <person name="Studholme D.J."/>
            <person name="Sarris P.F."/>
        </authorList>
    </citation>
    <scope>NUCLEOTIDE SEQUENCE</scope>
    <source>
        <strain evidence="2">PFS-102/07</strain>
        <tissue evidence="2">Leaf</tissue>
    </source>
</reference>
<reference evidence="3" key="2">
    <citation type="submission" date="2019-12" db="EMBL/GenBank/DDBJ databases">
        <authorList>
            <person name="Studholme D.J."/>
            <person name="Sarris P."/>
        </authorList>
    </citation>
    <scope>NUCLEOTIDE SEQUENCE</scope>
    <source>
        <strain evidence="3">PFS-1207/04</strain>
        <tissue evidence="3">Leaf</tissue>
    </source>
</reference>
<protein>
    <submittedName>
        <fullName evidence="2">Uncharacterized protein</fullName>
    </submittedName>
</protein>
<dbReference type="EMBL" id="QGKY02000190">
    <property type="protein sequence ID" value="KAF2588465.1"/>
    <property type="molecule type" value="Genomic_DNA"/>
</dbReference>
<accession>A0A8S9K242</accession>
<evidence type="ECO:0000313" key="4">
    <source>
        <dbReference type="Proteomes" id="UP000266723"/>
    </source>
</evidence>
<proteinExistence type="predicted"/>
<gene>
    <name evidence="3" type="ORF">DY000_02052561</name>
    <name evidence="2" type="ORF">F2Q70_00038373</name>
</gene>
<organism evidence="2">
    <name type="scientific">Brassica cretica</name>
    <name type="common">Mustard</name>
    <dbReference type="NCBI Taxonomy" id="69181"/>
    <lineage>
        <taxon>Eukaryota</taxon>
        <taxon>Viridiplantae</taxon>
        <taxon>Streptophyta</taxon>
        <taxon>Embryophyta</taxon>
        <taxon>Tracheophyta</taxon>
        <taxon>Spermatophyta</taxon>
        <taxon>Magnoliopsida</taxon>
        <taxon>eudicotyledons</taxon>
        <taxon>Gunneridae</taxon>
        <taxon>Pentapetalae</taxon>
        <taxon>rosids</taxon>
        <taxon>malvids</taxon>
        <taxon>Brassicales</taxon>
        <taxon>Brassicaceae</taxon>
        <taxon>Brassiceae</taxon>
        <taxon>Brassica</taxon>
    </lineage>
</organism>
<reference evidence="3 4" key="3">
    <citation type="journal article" date="2020" name="BMC Genomics">
        <title>Intraspecific diversification of the crop wild relative Brassica cretica Lam. using demographic model selection.</title>
        <authorList>
            <person name="Kioukis A."/>
            <person name="Michalopoulou V.A."/>
            <person name="Briers L."/>
            <person name="Pirintsos S."/>
            <person name="Studholme D.J."/>
            <person name="Pavlidis P."/>
            <person name="Sarris P.F."/>
        </authorList>
    </citation>
    <scope>NUCLEOTIDE SEQUENCE [LARGE SCALE GENOMIC DNA]</scope>
    <source>
        <strain evidence="4">cv. PFS-1207/04</strain>
        <strain evidence="3">PFS-1207/04</strain>
    </source>
</reference>
<evidence type="ECO:0000313" key="3">
    <source>
        <dbReference type="EMBL" id="KAF3492875.1"/>
    </source>
</evidence>
<keyword evidence="4" id="KW-1185">Reference proteome</keyword>
<evidence type="ECO:0000256" key="1">
    <source>
        <dbReference type="SAM" id="MobiDB-lite"/>
    </source>
</evidence>
<feature type="region of interest" description="Disordered" evidence="1">
    <location>
        <begin position="91"/>
        <end position="143"/>
    </location>
</feature>